<evidence type="ECO:0000256" key="1">
    <source>
        <dbReference type="SAM" id="MobiDB-lite"/>
    </source>
</evidence>
<feature type="compositionally biased region" description="Basic and acidic residues" evidence="1">
    <location>
        <begin position="156"/>
        <end position="165"/>
    </location>
</feature>
<protein>
    <submittedName>
        <fullName evidence="4">Minor tail protein</fullName>
    </submittedName>
</protein>
<accession>A0A8S5PQ96</accession>
<evidence type="ECO:0000259" key="3">
    <source>
        <dbReference type="PROSITE" id="PS51082"/>
    </source>
</evidence>
<dbReference type="GO" id="GO:0003779">
    <property type="term" value="F:actin binding"/>
    <property type="evidence" value="ECO:0007669"/>
    <property type="project" value="InterPro"/>
</dbReference>
<organism evidence="4">
    <name type="scientific">Siphoviridae sp. ct3lF2</name>
    <dbReference type="NCBI Taxonomy" id="2825324"/>
    <lineage>
        <taxon>Viruses</taxon>
        <taxon>Duplodnaviria</taxon>
        <taxon>Heunggongvirae</taxon>
        <taxon>Uroviricota</taxon>
        <taxon>Caudoviricetes</taxon>
    </lineage>
</organism>
<keyword evidence="2" id="KW-0812">Transmembrane</keyword>
<feature type="transmembrane region" description="Helical" evidence="2">
    <location>
        <begin position="462"/>
        <end position="484"/>
    </location>
</feature>
<feature type="region of interest" description="Disordered" evidence="1">
    <location>
        <begin position="146"/>
        <end position="166"/>
    </location>
</feature>
<reference evidence="4" key="1">
    <citation type="journal article" date="2021" name="Proc. Natl. Acad. Sci. U.S.A.">
        <title>A Catalog of Tens of Thousands of Viruses from Human Metagenomes Reveals Hidden Associations with Chronic Diseases.</title>
        <authorList>
            <person name="Tisza M.J."/>
            <person name="Buck C.B."/>
        </authorList>
    </citation>
    <scope>NUCLEOTIDE SEQUENCE</scope>
    <source>
        <strain evidence="4">Ct3lF2</strain>
    </source>
</reference>
<keyword evidence="2" id="KW-1133">Transmembrane helix</keyword>
<sequence length="789" mass="82291">MTDQRGLTFGVQWAIDTAPLDDTQQKQEQIQDESQRTADALEQIGTSIQGIGTRAETAFSGVSNASTGMGTAVRSALLGSIRQGDSLGKTLRAGLGAALDNAAAKAKGLGAGAKSVFSDITNAIRHPVQAIKATLGTALQDAENDAKGLGDQAGKSGDDLDEMGRRGGSAADTLGSKFASAIKTIAGLAIIKKGIDLLKDFVGSAIDAAANAEETQSKFDTVFGSAATGAETWIDNFSSSAKRSKEEIKGFMADSQAMMKGLGMAKEAGAEMSKSITSLAYDLGSFHNISDEDAFAKIRSGLMGETEGLKSLGIVMNEAAIQQSMLSMGYQGNASELRKQFSELDEATKAQLRFNVIVSQSGDALTDVTRTAGSYTNGLKGVKGMWQDFIAGAGAKFTPVLTELFNTILSAWPTIELMLMQFVDVLANGFAEGGPILMELGMTLLPVLSDALSMIFTVIQPLIPIISMVAQTVLPPLISVISLLAQTLLPPIMQILNVICMAILPPIAQLLGLIAPVLQAIAPILQVIGQVLGVIAEVVGTIIGWIADAGSAVINWITGLFGGASDVADATGTIADNMGSIADQAGTELPEMEIPTVDVPAIEIPPVELQTADAQAGMAEIGTTSADMYKDITQDSTDAWDAMGSAAKTGADGIILQFNRIRDAADSIGTVSIQTSVSGVGATIPRNARGTDDHPGGWTWINDGPRSGELAYLPGGTAIVPAEKAEQLITRGGGKVLHFAPNVNISLSGSASEADKAEIDERVRRVIRDEYERLRAEEAEQEAIQEGIA</sequence>
<feature type="transmembrane region" description="Helical" evidence="2">
    <location>
        <begin position="496"/>
        <end position="518"/>
    </location>
</feature>
<dbReference type="PROSITE" id="PS51082">
    <property type="entry name" value="WH2"/>
    <property type="match status" value="1"/>
</dbReference>
<name>A0A8S5PQ96_9CAUD</name>
<evidence type="ECO:0000313" key="4">
    <source>
        <dbReference type="EMBL" id="DAE08701.1"/>
    </source>
</evidence>
<dbReference type="SUPFAM" id="SSF58100">
    <property type="entry name" value="Bacterial hemolysins"/>
    <property type="match status" value="1"/>
</dbReference>
<evidence type="ECO:0000256" key="2">
    <source>
        <dbReference type="SAM" id="Phobius"/>
    </source>
</evidence>
<keyword evidence="2" id="KW-0472">Membrane</keyword>
<dbReference type="InterPro" id="IPR003124">
    <property type="entry name" value="WH2_dom"/>
</dbReference>
<dbReference type="EMBL" id="BK015473">
    <property type="protein sequence ID" value="DAE08701.1"/>
    <property type="molecule type" value="Genomic_DNA"/>
</dbReference>
<feature type="domain" description="WH2" evidence="3">
    <location>
        <begin position="73"/>
        <end position="90"/>
    </location>
</feature>
<proteinExistence type="predicted"/>